<dbReference type="AlphaFoldDB" id="A0ABD3BLP3"/>
<evidence type="ECO:0008006" key="6">
    <source>
        <dbReference type="Google" id="ProtNLM"/>
    </source>
</evidence>
<feature type="domain" description="DUF936" evidence="2">
    <location>
        <begin position="4"/>
        <end position="119"/>
    </location>
</feature>
<dbReference type="Proteomes" id="UP001632038">
    <property type="component" value="Unassembled WGS sequence"/>
</dbReference>
<feature type="domain" description="DUF6857" evidence="3">
    <location>
        <begin position="260"/>
        <end position="362"/>
    </location>
</feature>
<keyword evidence="5" id="KW-1185">Reference proteome</keyword>
<evidence type="ECO:0000256" key="1">
    <source>
        <dbReference type="SAM" id="MobiDB-lite"/>
    </source>
</evidence>
<dbReference type="Pfam" id="PF06075">
    <property type="entry name" value="DUF936"/>
    <property type="match status" value="1"/>
</dbReference>
<evidence type="ECO:0000313" key="5">
    <source>
        <dbReference type="Proteomes" id="UP001632038"/>
    </source>
</evidence>
<feature type="compositionally biased region" description="Basic and acidic residues" evidence="1">
    <location>
        <begin position="200"/>
        <end position="214"/>
    </location>
</feature>
<evidence type="ECO:0000313" key="4">
    <source>
        <dbReference type="EMBL" id="KAL3618194.1"/>
    </source>
</evidence>
<dbReference type="InterPro" id="IPR049172">
    <property type="entry name" value="DUF6857_pln"/>
</dbReference>
<dbReference type="PANTHER" id="PTHR31928">
    <property type="entry name" value="EXPRESSED PROTEIN"/>
    <property type="match status" value="1"/>
</dbReference>
<feature type="compositionally biased region" description="Basic and acidic residues" evidence="1">
    <location>
        <begin position="363"/>
        <end position="385"/>
    </location>
</feature>
<sequence>MASLVPGVLIKLLQTINSNLKIRGEYRSILLQVISIVPAITGSELYPDHGFFIKVSDSSHSTYVSLSKKDTDLILNNKLQLGQFLYVEKMEPGKPVPILVGVRPVPGRHPFIGSPKDLMQMLEASEGPVLQIDQEKLSEFVEMKDLSVKKKFVIKEERGGVASRYMQGVLKQKLEVGKDMDQNVINENVEGKKMKVKKNELIKSRASSPEKSDTDSSFNSKAAADVMSSKFVALKKCRNKQENINFNCLNNNGNSNNMIKKASAETISWSCLPPSLLKPAKGMVRRGNLASLVAAQAQKEANAAANLAKCLSIFADLYSSASPETPHLHLSKFFTLQQLLEKAEITIPTPELFRNLQTSPSSGEKDNKPIRKNDSLHRKTLDKSPKTSSSPFDLSTVDKVEWSKRDGSKVISELRKNLTNETQSWFLSFLEQALEAGFRLEKNRKEIRNVEQNNHIALTLSNLKQANGWLDRVKENYTSSEKSDLLEIIDRLKQKVYACLLVHIDSAASALECRK</sequence>
<evidence type="ECO:0000259" key="3">
    <source>
        <dbReference type="Pfam" id="PF21647"/>
    </source>
</evidence>
<protein>
    <recommendedName>
        <fullName evidence="6">DUF936 family protein</fullName>
    </recommendedName>
</protein>
<dbReference type="PANTHER" id="PTHR31928:SF2">
    <property type="entry name" value="EXPRESSED PROTEIN"/>
    <property type="match status" value="1"/>
</dbReference>
<name>A0ABD3BLP3_9LAMI</name>
<evidence type="ECO:0000259" key="2">
    <source>
        <dbReference type="Pfam" id="PF06075"/>
    </source>
</evidence>
<feature type="region of interest" description="Disordered" evidence="1">
    <location>
        <begin position="351"/>
        <end position="393"/>
    </location>
</feature>
<dbReference type="EMBL" id="JAVIJP010000081">
    <property type="protein sequence ID" value="KAL3618194.1"/>
    <property type="molecule type" value="Genomic_DNA"/>
</dbReference>
<gene>
    <name evidence="4" type="ORF">CASFOL_038515</name>
</gene>
<feature type="region of interest" description="Disordered" evidence="1">
    <location>
        <begin position="200"/>
        <end position="219"/>
    </location>
</feature>
<comment type="caution">
    <text evidence="4">The sequence shown here is derived from an EMBL/GenBank/DDBJ whole genome shotgun (WGS) entry which is preliminary data.</text>
</comment>
<proteinExistence type="predicted"/>
<accession>A0ABD3BLP3</accession>
<reference evidence="5" key="1">
    <citation type="journal article" date="2024" name="IScience">
        <title>Strigolactones Initiate the Formation of Haustorium-like Structures in Castilleja.</title>
        <authorList>
            <person name="Buerger M."/>
            <person name="Peterson D."/>
            <person name="Chory J."/>
        </authorList>
    </citation>
    <scope>NUCLEOTIDE SEQUENCE [LARGE SCALE GENOMIC DNA]</scope>
</reference>
<feature type="domain" description="DUF6857" evidence="3">
    <location>
        <begin position="368"/>
        <end position="511"/>
    </location>
</feature>
<organism evidence="4 5">
    <name type="scientific">Castilleja foliolosa</name>
    <dbReference type="NCBI Taxonomy" id="1961234"/>
    <lineage>
        <taxon>Eukaryota</taxon>
        <taxon>Viridiplantae</taxon>
        <taxon>Streptophyta</taxon>
        <taxon>Embryophyta</taxon>
        <taxon>Tracheophyta</taxon>
        <taxon>Spermatophyta</taxon>
        <taxon>Magnoliopsida</taxon>
        <taxon>eudicotyledons</taxon>
        <taxon>Gunneridae</taxon>
        <taxon>Pentapetalae</taxon>
        <taxon>asterids</taxon>
        <taxon>lamiids</taxon>
        <taxon>Lamiales</taxon>
        <taxon>Orobanchaceae</taxon>
        <taxon>Pedicularideae</taxon>
        <taxon>Castillejinae</taxon>
        <taxon>Castilleja</taxon>
    </lineage>
</organism>
<dbReference type="InterPro" id="IPR048297">
    <property type="entry name" value="DUF936_dom_pln"/>
</dbReference>
<dbReference type="Pfam" id="PF21647">
    <property type="entry name" value="DUF6857"/>
    <property type="match status" value="2"/>
</dbReference>
<dbReference type="InterPro" id="IPR010341">
    <property type="entry name" value="DUF936_pln"/>
</dbReference>